<dbReference type="EMBL" id="BMHP01000009">
    <property type="protein sequence ID" value="GGD97588.1"/>
    <property type="molecule type" value="Genomic_DNA"/>
</dbReference>
<sequence length="158" mass="18293">MLYKAYAGVILVFATLVLYSVFIFDRDRGEQEWRQAQAERTAEFVFTNFEDWTVYNISKKESEWTSTTNDPILIGPSMEISQAKQTYFRIQLSVNGEREVQVFWRGAGESFSEAKSKVFSGKTIESMVDGDVEQLRIDPAMKPGADFIMQEVRIEKYR</sequence>
<protein>
    <submittedName>
        <fullName evidence="2">Uncharacterized protein</fullName>
    </submittedName>
</protein>
<keyword evidence="1" id="KW-0812">Transmembrane</keyword>
<keyword evidence="1" id="KW-1133">Transmembrane helix</keyword>
<organism evidence="2 3">
    <name type="scientific">Paenibacillus nasutitermitis</name>
    <dbReference type="NCBI Taxonomy" id="1652958"/>
    <lineage>
        <taxon>Bacteria</taxon>
        <taxon>Bacillati</taxon>
        <taxon>Bacillota</taxon>
        <taxon>Bacilli</taxon>
        <taxon>Bacillales</taxon>
        <taxon>Paenibacillaceae</taxon>
        <taxon>Paenibacillus</taxon>
    </lineage>
</organism>
<feature type="transmembrane region" description="Helical" evidence="1">
    <location>
        <begin position="6"/>
        <end position="24"/>
    </location>
</feature>
<evidence type="ECO:0000256" key="1">
    <source>
        <dbReference type="SAM" id="Phobius"/>
    </source>
</evidence>
<evidence type="ECO:0000313" key="2">
    <source>
        <dbReference type="EMBL" id="GGD97588.1"/>
    </source>
</evidence>
<dbReference type="RefSeq" id="WP_188999325.1">
    <property type="nucleotide sequence ID" value="NZ_BMHP01000009.1"/>
</dbReference>
<reference evidence="2" key="1">
    <citation type="journal article" date="2014" name="Int. J. Syst. Evol. Microbiol.">
        <title>Complete genome sequence of Corynebacterium casei LMG S-19264T (=DSM 44701T), isolated from a smear-ripened cheese.</title>
        <authorList>
            <consortium name="US DOE Joint Genome Institute (JGI-PGF)"/>
            <person name="Walter F."/>
            <person name="Albersmeier A."/>
            <person name="Kalinowski J."/>
            <person name="Ruckert C."/>
        </authorList>
    </citation>
    <scope>NUCLEOTIDE SEQUENCE</scope>
    <source>
        <strain evidence="2">CGMCC 1.15178</strain>
    </source>
</reference>
<reference evidence="2" key="2">
    <citation type="submission" date="2020-09" db="EMBL/GenBank/DDBJ databases">
        <authorList>
            <person name="Sun Q."/>
            <person name="Zhou Y."/>
        </authorList>
    </citation>
    <scope>NUCLEOTIDE SEQUENCE</scope>
    <source>
        <strain evidence="2">CGMCC 1.15178</strain>
    </source>
</reference>
<proteinExistence type="predicted"/>
<comment type="caution">
    <text evidence="2">The sequence shown here is derived from an EMBL/GenBank/DDBJ whole genome shotgun (WGS) entry which is preliminary data.</text>
</comment>
<evidence type="ECO:0000313" key="3">
    <source>
        <dbReference type="Proteomes" id="UP000612456"/>
    </source>
</evidence>
<name>A0A916ZH43_9BACL</name>
<dbReference type="AlphaFoldDB" id="A0A916ZH43"/>
<dbReference type="Proteomes" id="UP000612456">
    <property type="component" value="Unassembled WGS sequence"/>
</dbReference>
<gene>
    <name evidence="2" type="ORF">GCM10010911_65410</name>
</gene>
<accession>A0A916ZH43</accession>
<keyword evidence="1" id="KW-0472">Membrane</keyword>
<keyword evidence="3" id="KW-1185">Reference proteome</keyword>